<reference evidence="2 3" key="1">
    <citation type="submission" date="2016-04" db="EMBL/GenBank/DDBJ databases">
        <title>Draft genome sequence of Aeribacillus pallidus 8m3 from petroleum reservoir.</title>
        <authorList>
            <person name="Poltaraus A.B."/>
            <person name="Nazina T.N."/>
            <person name="Tourova T.P."/>
            <person name="Malakho S.M."/>
            <person name="Korshunova A.V."/>
            <person name="Sokolova D.S."/>
        </authorList>
    </citation>
    <scope>NUCLEOTIDE SEQUENCE [LARGE SCALE GENOMIC DNA]</scope>
    <source>
        <strain evidence="2 3">8m3</strain>
    </source>
</reference>
<feature type="transmembrane region" description="Helical" evidence="1">
    <location>
        <begin position="251"/>
        <end position="272"/>
    </location>
</feature>
<organism evidence="2 3">
    <name type="scientific">Aeribacillus pallidus</name>
    <dbReference type="NCBI Taxonomy" id="33936"/>
    <lineage>
        <taxon>Bacteria</taxon>
        <taxon>Bacillati</taxon>
        <taxon>Bacillota</taxon>
        <taxon>Bacilli</taxon>
        <taxon>Bacillales</taxon>
        <taxon>Bacillaceae</taxon>
        <taxon>Aeribacillus</taxon>
    </lineage>
</organism>
<accession>A0A165XYQ6</accession>
<dbReference type="GO" id="GO:0016020">
    <property type="term" value="C:membrane"/>
    <property type="evidence" value="ECO:0007669"/>
    <property type="project" value="InterPro"/>
</dbReference>
<feature type="transmembrane region" description="Helical" evidence="1">
    <location>
        <begin position="199"/>
        <end position="216"/>
    </location>
</feature>
<feature type="transmembrane region" description="Helical" evidence="1">
    <location>
        <begin position="284"/>
        <end position="305"/>
    </location>
</feature>
<name>A0A165XYQ6_9BACI</name>
<dbReference type="InterPro" id="IPR017516">
    <property type="entry name" value="AbrB_dup"/>
</dbReference>
<evidence type="ECO:0008006" key="4">
    <source>
        <dbReference type="Google" id="ProtNLM"/>
    </source>
</evidence>
<dbReference type="PIRSF" id="PIRSF038991">
    <property type="entry name" value="Protein_AbrB"/>
    <property type="match status" value="1"/>
</dbReference>
<dbReference type="EMBL" id="LWBR01000020">
    <property type="protein sequence ID" value="KZN96544.1"/>
    <property type="molecule type" value="Genomic_DNA"/>
</dbReference>
<dbReference type="OrthoDB" id="5460360at2"/>
<feature type="transmembrane region" description="Helical" evidence="1">
    <location>
        <begin position="93"/>
        <end position="115"/>
    </location>
</feature>
<keyword evidence="1" id="KW-0472">Membrane</keyword>
<feature type="transmembrane region" description="Helical" evidence="1">
    <location>
        <begin position="341"/>
        <end position="361"/>
    </location>
</feature>
<dbReference type="Pfam" id="PF05145">
    <property type="entry name" value="AbrB"/>
    <property type="match status" value="1"/>
</dbReference>
<dbReference type="RefSeq" id="WP_063387796.1">
    <property type="nucleotide sequence ID" value="NZ_LWBR01000020.1"/>
</dbReference>
<dbReference type="GO" id="GO:0010468">
    <property type="term" value="P:regulation of gene expression"/>
    <property type="evidence" value="ECO:0007669"/>
    <property type="project" value="InterPro"/>
</dbReference>
<proteinExistence type="predicted"/>
<evidence type="ECO:0000313" key="2">
    <source>
        <dbReference type="EMBL" id="KZN96544.1"/>
    </source>
</evidence>
<dbReference type="AlphaFoldDB" id="A0A165XYQ6"/>
<dbReference type="Proteomes" id="UP000076476">
    <property type="component" value="Unassembled WGS sequence"/>
</dbReference>
<gene>
    <name evidence="2" type="ORF">AZI98_08190</name>
</gene>
<sequence length="381" mass="41340">MIRTKGFLRNVSFILFSSIGGLLLSLTGLSIGWMLGTLVMAGAFSFWSHTNSTSSDDKYVLPRFWMNAGQFILAIELGQKINLTVIDIFRDHWMSIMTMLLLSIVFSLLSGLVLWKFSHTDLLTSLFGTVPGGLSVIPGIAEEVGGNIGVVSIIQTMRVFLVVLVIPFLVSSFAVHSAKLEVSNNQSAFIFPSLEMDEMIWTAVLALGALAGYYIGKRLKFPAPWLVGGMLGAASIQAAGSSFAGHNLTPWWPNILIIAAQVFIAASIGSKFHKKMFTGLWKTMAVALFSTIGLILSLFICAFIVSKLTGITFVTAVLAFAPGGITEMATTAAVLHEDSTFVVVVQVLRIVLVCIAVPPLIKLLHQRRLRNRAHSHAARNI</sequence>
<feature type="transmembrane region" description="Helical" evidence="1">
    <location>
        <begin position="12"/>
        <end position="35"/>
    </location>
</feature>
<dbReference type="InterPro" id="IPR007820">
    <property type="entry name" value="AbrB_fam"/>
</dbReference>
<dbReference type="STRING" id="33936.AZI98_08190"/>
<comment type="caution">
    <text evidence="2">The sequence shown here is derived from an EMBL/GenBank/DDBJ whole genome shotgun (WGS) entry which is preliminary data.</text>
</comment>
<keyword evidence="1" id="KW-0812">Transmembrane</keyword>
<dbReference type="PANTHER" id="PTHR38457">
    <property type="entry name" value="REGULATOR ABRB-RELATED"/>
    <property type="match status" value="1"/>
</dbReference>
<keyword evidence="3" id="KW-1185">Reference proteome</keyword>
<feature type="transmembrane region" description="Helical" evidence="1">
    <location>
        <begin position="159"/>
        <end position="179"/>
    </location>
</feature>
<feature type="transmembrane region" description="Helical" evidence="1">
    <location>
        <begin position="223"/>
        <end position="245"/>
    </location>
</feature>
<protein>
    <recommendedName>
        <fullName evidence="4">AbrB family transcriptional regulator</fullName>
    </recommendedName>
</protein>
<keyword evidence="1" id="KW-1133">Transmembrane helix</keyword>
<dbReference type="NCBIfam" id="TIGR03082">
    <property type="entry name" value="Gneg_AbrB_dup"/>
    <property type="match status" value="2"/>
</dbReference>
<dbReference type="PANTHER" id="PTHR38457:SF1">
    <property type="entry name" value="REGULATOR ABRB-RELATED"/>
    <property type="match status" value="1"/>
</dbReference>
<evidence type="ECO:0000256" key="1">
    <source>
        <dbReference type="SAM" id="Phobius"/>
    </source>
</evidence>
<evidence type="ECO:0000313" key="3">
    <source>
        <dbReference type="Proteomes" id="UP000076476"/>
    </source>
</evidence>